<sequence length="73" mass="7402">MRTIIALAAAVLLAAGAHAAPGHHTVKADAFSARPKATAPTRGASASPAGKKHRALRRGAHKPAARKAAHRSI</sequence>
<feature type="signal peptide" evidence="2">
    <location>
        <begin position="1"/>
        <end position="19"/>
    </location>
</feature>
<evidence type="ECO:0000256" key="2">
    <source>
        <dbReference type="SAM" id="SignalP"/>
    </source>
</evidence>
<feature type="chain" id="PRO_5032761824" evidence="2">
    <location>
        <begin position="20"/>
        <end position="73"/>
    </location>
</feature>
<reference evidence="3 4" key="1">
    <citation type="submission" date="2020-04" db="EMBL/GenBank/DDBJ databases">
        <title>Azohydromonas sp. isolated from soil.</title>
        <authorList>
            <person name="Dahal R.H."/>
        </authorList>
    </citation>
    <scope>NUCLEOTIDE SEQUENCE [LARGE SCALE GENOMIC DNA]</scope>
    <source>
        <strain evidence="3 4">G-1-1-14</strain>
    </source>
</reference>
<organism evidence="3 4">
    <name type="scientific">Azohydromonas caseinilytica</name>
    <dbReference type="NCBI Taxonomy" id="2728836"/>
    <lineage>
        <taxon>Bacteria</taxon>
        <taxon>Pseudomonadati</taxon>
        <taxon>Pseudomonadota</taxon>
        <taxon>Betaproteobacteria</taxon>
        <taxon>Burkholderiales</taxon>
        <taxon>Sphaerotilaceae</taxon>
        <taxon>Azohydromonas</taxon>
    </lineage>
</organism>
<dbReference type="Proteomes" id="UP000574067">
    <property type="component" value="Unassembled WGS sequence"/>
</dbReference>
<dbReference type="RefSeq" id="WP_169159899.1">
    <property type="nucleotide sequence ID" value="NZ_JABBFW010000004.1"/>
</dbReference>
<protein>
    <submittedName>
        <fullName evidence="3">Uncharacterized protein</fullName>
    </submittedName>
</protein>
<keyword evidence="2" id="KW-0732">Signal</keyword>
<name>A0A848F934_9BURK</name>
<dbReference type="AlphaFoldDB" id="A0A848F934"/>
<feature type="compositionally biased region" description="Basic residues" evidence="1">
    <location>
        <begin position="50"/>
        <end position="73"/>
    </location>
</feature>
<gene>
    <name evidence="3" type="ORF">HHL10_08420</name>
</gene>
<accession>A0A848F934</accession>
<proteinExistence type="predicted"/>
<comment type="caution">
    <text evidence="3">The sequence shown here is derived from an EMBL/GenBank/DDBJ whole genome shotgun (WGS) entry which is preliminary data.</text>
</comment>
<dbReference type="EMBL" id="JABBFW010000004">
    <property type="protein sequence ID" value="NML14999.1"/>
    <property type="molecule type" value="Genomic_DNA"/>
</dbReference>
<evidence type="ECO:0000313" key="4">
    <source>
        <dbReference type="Proteomes" id="UP000574067"/>
    </source>
</evidence>
<feature type="region of interest" description="Disordered" evidence="1">
    <location>
        <begin position="23"/>
        <end position="73"/>
    </location>
</feature>
<evidence type="ECO:0000313" key="3">
    <source>
        <dbReference type="EMBL" id="NML14999.1"/>
    </source>
</evidence>
<evidence type="ECO:0000256" key="1">
    <source>
        <dbReference type="SAM" id="MobiDB-lite"/>
    </source>
</evidence>
<keyword evidence="4" id="KW-1185">Reference proteome</keyword>